<evidence type="ECO:0000256" key="1">
    <source>
        <dbReference type="SAM" id="Phobius"/>
    </source>
</evidence>
<dbReference type="Proteomes" id="UP000306477">
    <property type="component" value="Unassembled WGS sequence"/>
</dbReference>
<keyword evidence="1" id="KW-1133">Transmembrane helix</keyword>
<dbReference type="EMBL" id="SLUB01000090">
    <property type="protein sequence ID" value="THE09286.1"/>
    <property type="molecule type" value="Genomic_DNA"/>
</dbReference>
<feature type="transmembrane region" description="Helical" evidence="1">
    <location>
        <begin position="7"/>
        <end position="23"/>
    </location>
</feature>
<keyword evidence="3" id="KW-1185">Reference proteome</keyword>
<sequence>MKILMSIVIIIGVISLIGTLLIAGKGDSNYSSATKKNTTNLTLIYVVIIPLAVIALGIYIVML</sequence>
<dbReference type="AlphaFoldDB" id="A0A4S3PJV0"/>
<evidence type="ECO:0008006" key="4">
    <source>
        <dbReference type="Google" id="ProtNLM"/>
    </source>
</evidence>
<proteinExistence type="predicted"/>
<reference evidence="2 3" key="1">
    <citation type="journal article" date="2019" name="Indoor Air">
        <title>Impacts of indoor surface finishes on bacterial viability.</title>
        <authorList>
            <person name="Hu J."/>
            <person name="Maamar S.B."/>
            <person name="Glawe A.J."/>
            <person name="Gottel N."/>
            <person name="Gilbert J.A."/>
            <person name="Hartmann E.M."/>
        </authorList>
    </citation>
    <scope>NUCLEOTIDE SEQUENCE [LARGE SCALE GENOMIC DNA]</scope>
    <source>
        <strain evidence="2 3">AF060A6</strain>
    </source>
</reference>
<gene>
    <name evidence="2" type="ORF">E1I69_23060</name>
</gene>
<organism evidence="2 3">
    <name type="scientific">Bacillus timonensis</name>
    <dbReference type="NCBI Taxonomy" id="1033734"/>
    <lineage>
        <taxon>Bacteria</taxon>
        <taxon>Bacillati</taxon>
        <taxon>Bacillota</taxon>
        <taxon>Bacilli</taxon>
        <taxon>Bacillales</taxon>
        <taxon>Bacillaceae</taxon>
        <taxon>Bacillus</taxon>
    </lineage>
</organism>
<keyword evidence="1" id="KW-0472">Membrane</keyword>
<comment type="caution">
    <text evidence="2">The sequence shown here is derived from an EMBL/GenBank/DDBJ whole genome shotgun (WGS) entry which is preliminary data.</text>
</comment>
<keyword evidence="1" id="KW-0812">Transmembrane</keyword>
<evidence type="ECO:0000313" key="2">
    <source>
        <dbReference type="EMBL" id="THE09286.1"/>
    </source>
</evidence>
<feature type="transmembrane region" description="Helical" evidence="1">
    <location>
        <begin position="43"/>
        <end position="62"/>
    </location>
</feature>
<accession>A0A4S3PJV0</accession>
<evidence type="ECO:0000313" key="3">
    <source>
        <dbReference type="Proteomes" id="UP000306477"/>
    </source>
</evidence>
<name>A0A4S3PJV0_9BACI</name>
<protein>
    <recommendedName>
        <fullName evidence="4">BshB3 potential contributor to bacillithiol synthesis</fullName>
    </recommendedName>
</protein>